<dbReference type="GO" id="GO:0006955">
    <property type="term" value="P:immune response"/>
    <property type="evidence" value="ECO:0007669"/>
    <property type="project" value="InterPro"/>
</dbReference>
<evidence type="ECO:0000256" key="9">
    <source>
        <dbReference type="ARBA" id="ARBA00023180"/>
    </source>
</evidence>
<dbReference type="AlphaFoldDB" id="A0A9L0SMC4"/>
<keyword evidence="4" id="KW-0202">Cytokine</keyword>
<dbReference type="GO" id="GO:0046622">
    <property type="term" value="P:positive regulation of organ growth"/>
    <property type="evidence" value="ECO:0007669"/>
    <property type="project" value="Ensembl"/>
</dbReference>
<dbReference type="Gene3D" id="1.20.1250.50">
    <property type="match status" value="1"/>
</dbReference>
<evidence type="ECO:0000256" key="3">
    <source>
        <dbReference type="ARBA" id="ARBA00019460"/>
    </source>
</evidence>
<dbReference type="GO" id="GO:0005125">
    <property type="term" value="F:cytokine activity"/>
    <property type="evidence" value="ECO:0000318"/>
    <property type="project" value="GO_Central"/>
</dbReference>
<name>A0A9L0SMC4_HORSE</name>
<dbReference type="Proteomes" id="UP000002281">
    <property type="component" value="Chromosome 9"/>
</dbReference>
<keyword evidence="6" id="KW-0732">Signal</keyword>
<evidence type="ECO:0000256" key="1">
    <source>
        <dbReference type="ARBA" id="ARBA00004613"/>
    </source>
</evidence>
<dbReference type="InterPro" id="IPR038325">
    <property type="entry name" value="IL7_sf"/>
</dbReference>
<dbReference type="GO" id="GO:0005615">
    <property type="term" value="C:extracellular space"/>
    <property type="evidence" value="ECO:0000318"/>
    <property type="project" value="GO_Central"/>
</dbReference>
<accession>A0A9L0SMC4</accession>
<dbReference type="GO" id="GO:0005139">
    <property type="term" value="F:interleukin-7 receptor binding"/>
    <property type="evidence" value="ECO:0007669"/>
    <property type="project" value="InterPro"/>
</dbReference>
<dbReference type="GO" id="GO:0002360">
    <property type="term" value="P:T cell lineage commitment"/>
    <property type="evidence" value="ECO:0007669"/>
    <property type="project" value="Ensembl"/>
</dbReference>
<reference evidence="13" key="3">
    <citation type="submission" date="2025-09" db="UniProtKB">
        <authorList>
            <consortium name="Ensembl"/>
        </authorList>
    </citation>
    <scope>IDENTIFICATION</scope>
    <source>
        <strain evidence="13">Thoroughbred</strain>
    </source>
</reference>
<feature type="disulfide bond" evidence="12">
    <location>
        <begin position="63"/>
        <end position="201"/>
    </location>
</feature>
<evidence type="ECO:0000256" key="4">
    <source>
        <dbReference type="ARBA" id="ARBA00022514"/>
    </source>
</evidence>
<dbReference type="PANTHER" id="PTHR48492">
    <property type="entry name" value="INTERLEUKIN-7"/>
    <property type="match status" value="1"/>
</dbReference>
<evidence type="ECO:0000256" key="6">
    <source>
        <dbReference type="ARBA" id="ARBA00022729"/>
    </source>
</evidence>
<dbReference type="GO" id="GO:0048873">
    <property type="term" value="P:homeostasis of number of cells within a tissue"/>
    <property type="evidence" value="ECO:0007669"/>
    <property type="project" value="Ensembl"/>
</dbReference>
<comment type="subcellular location">
    <subcellularLocation>
        <location evidence="1">Secreted</location>
    </subcellularLocation>
</comment>
<dbReference type="GO" id="GO:0008083">
    <property type="term" value="F:growth factor activity"/>
    <property type="evidence" value="ECO:0007669"/>
    <property type="project" value="UniProtKB-KW"/>
</dbReference>
<reference evidence="13 14" key="1">
    <citation type="journal article" date="2009" name="Science">
        <title>Genome sequence, comparative analysis, and population genetics of the domestic horse.</title>
        <authorList>
            <consortium name="Broad Institute Genome Sequencing Platform"/>
            <consortium name="Broad Institute Whole Genome Assembly Team"/>
            <person name="Wade C.M."/>
            <person name="Giulotto E."/>
            <person name="Sigurdsson S."/>
            <person name="Zoli M."/>
            <person name="Gnerre S."/>
            <person name="Imsland F."/>
            <person name="Lear T.L."/>
            <person name="Adelson D.L."/>
            <person name="Bailey E."/>
            <person name="Bellone R.R."/>
            <person name="Bloecker H."/>
            <person name="Distl O."/>
            <person name="Edgar R.C."/>
            <person name="Garber M."/>
            <person name="Leeb T."/>
            <person name="Mauceli E."/>
            <person name="MacLeod J.N."/>
            <person name="Penedo M.C.T."/>
            <person name="Raison J.M."/>
            <person name="Sharpe T."/>
            <person name="Vogel J."/>
            <person name="Andersson L."/>
            <person name="Antczak D.F."/>
            <person name="Biagi T."/>
            <person name="Binns M.M."/>
            <person name="Chowdhary B.P."/>
            <person name="Coleman S.J."/>
            <person name="Della Valle G."/>
            <person name="Fryc S."/>
            <person name="Guerin G."/>
            <person name="Hasegawa T."/>
            <person name="Hill E.W."/>
            <person name="Jurka J."/>
            <person name="Kiialainen A."/>
            <person name="Lindgren G."/>
            <person name="Liu J."/>
            <person name="Magnani E."/>
            <person name="Mickelson J.R."/>
            <person name="Murray J."/>
            <person name="Nergadze S.G."/>
            <person name="Onofrio R."/>
            <person name="Pedroni S."/>
            <person name="Piras M.F."/>
            <person name="Raudsepp T."/>
            <person name="Rocchi M."/>
            <person name="Roeed K.H."/>
            <person name="Ryder O.A."/>
            <person name="Searle S."/>
            <person name="Skow L."/>
            <person name="Swinburne J.E."/>
            <person name="Syvaenen A.C."/>
            <person name="Tozaki T."/>
            <person name="Valberg S.J."/>
            <person name="Vaudin M."/>
            <person name="White J.R."/>
            <person name="Zody M.C."/>
            <person name="Lander E.S."/>
            <person name="Lindblad-Toh K."/>
        </authorList>
    </citation>
    <scope>NUCLEOTIDE SEQUENCE [LARGE SCALE GENOMIC DNA]</scope>
    <source>
        <strain evidence="13 14">Thoroughbred</strain>
    </source>
</reference>
<proteinExistence type="inferred from homology"/>
<dbReference type="GeneTree" id="ENSGT00390000004451"/>
<dbReference type="PIRSF" id="PIRSF001942">
    <property type="entry name" value="IL-7"/>
    <property type="match status" value="1"/>
</dbReference>
<evidence type="ECO:0000256" key="5">
    <source>
        <dbReference type="ARBA" id="ARBA00022525"/>
    </source>
</evidence>
<keyword evidence="5" id="KW-0964">Secreted</keyword>
<reference evidence="13" key="2">
    <citation type="submission" date="2025-08" db="UniProtKB">
        <authorList>
            <consortium name="Ensembl"/>
        </authorList>
    </citation>
    <scope>IDENTIFICATION</scope>
    <source>
        <strain evidence="13">Thoroughbred</strain>
    </source>
</reference>
<dbReference type="GO" id="GO:0038111">
    <property type="term" value="P:interleukin-7-mediated signaling pathway"/>
    <property type="evidence" value="ECO:0000318"/>
    <property type="project" value="GO_Central"/>
</dbReference>
<dbReference type="GO" id="GO:0035265">
    <property type="term" value="P:organ growth"/>
    <property type="evidence" value="ECO:0007669"/>
    <property type="project" value="Ensembl"/>
</dbReference>
<dbReference type="PROSITE" id="PS00255">
    <property type="entry name" value="INTERLEUKIN_7_9"/>
    <property type="match status" value="1"/>
</dbReference>
<dbReference type="SMR" id="A0A9L0SMC4"/>
<feature type="disulfide bond" evidence="12">
    <location>
        <begin position="107"/>
        <end position="152"/>
    </location>
</feature>
<gene>
    <name evidence="13" type="primary">IL7</name>
</gene>
<keyword evidence="7" id="KW-0339">Growth factor</keyword>
<dbReference type="FunFam" id="1.20.1250.50:FF:000001">
    <property type="entry name" value="Interleukin-7"/>
    <property type="match status" value="1"/>
</dbReference>
<evidence type="ECO:0000256" key="7">
    <source>
        <dbReference type="ARBA" id="ARBA00023030"/>
    </source>
</evidence>
<keyword evidence="9" id="KW-0325">Glycoprotein</keyword>
<comment type="similarity">
    <text evidence="2">Belongs to the IL-7/IL-9 family.</text>
</comment>
<feature type="disulfide bond" evidence="12">
    <location>
        <begin position="94"/>
        <end position="189"/>
    </location>
</feature>
<dbReference type="GO" id="GO:0032722">
    <property type="term" value="P:positive regulation of chemokine production"/>
    <property type="evidence" value="ECO:0007669"/>
    <property type="project" value="Ensembl"/>
</dbReference>
<dbReference type="GO" id="GO:0001961">
    <property type="term" value="P:positive regulation of cytokine-mediated signaling pathway"/>
    <property type="evidence" value="ECO:0007669"/>
    <property type="project" value="Ensembl"/>
</dbReference>
<comment type="function">
    <text evidence="11">Hematopoietic cytokine that plays an essential role in the development, expansion, and survival of naive and memory T-cells and B-cells thereby regulating the number of mature lymphocytes and maintaining lymphoid homeostasis. Mechanistically, exerts its biological effects through a receptor composed of IL7RA subunit and the cytokine receptor common subunit gamma/CSF2RG. Binding to the receptor leads to activation of various kinases including JAK1 or JAK3 depending on the cell type and subsequently propagation of signals through activation of several downstream signaling pathways including the PI3K/Akt/mTOR or the JAK-STAT5.</text>
</comment>
<dbReference type="PANTHER" id="PTHR48492:SF1">
    <property type="entry name" value="INTERLEUKIN-7"/>
    <property type="match status" value="1"/>
</dbReference>
<dbReference type="GO" id="GO:0045453">
    <property type="term" value="P:bone resorption"/>
    <property type="evidence" value="ECO:0007669"/>
    <property type="project" value="Ensembl"/>
</dbReference>
<dbReference type="GO" id="GO:0045579">
    <property type="term" value="P:positive regulation of B cell differentiation"/>
    <property type="evidence" value="ECO:0007669"/>
    <property type="project" value="Ensembl"/>
</dbReference>
<evidence type="ECO:0000313" key="13">
    <source>
        <dbReference type="Ensembl" id="ENSECAP00000076096.1"/>
    </source>
</evidence>
<dbReference type="InterPro" id="IPR018049">
    <property type="entry name" value="IL-7/IL-9_CS"/>
</dbReference>
<evidence type="ECO:0000256" key="8">
    <source>
        <dbReference type="ARBA" id="ARBA00023157"/>
    </source>
</evidence>
<protein>
    <recommendedName>
        <fullName evidence="3">Interleukin-7</fullName>
    </recommendedName>
</protein>
<dbReference type="Pfam" id="PF01415">
    <property type="entry name" value="IL7"/>
    <property type="match status" value="1"/>
</dbReference>
<sequence>MAVQLYFNMAPLMSSFTLRDIKREERTSPKDFVLFWEKTVSFRYIFGIPPLILVLLPVASSDCDIEGKDGKEYQNVLMISIDELDSMIEIDSNCLNNESNFFKKHSCDDNKEPLFLNRAARKMRQFLKMNISEDFNLHLARVSQGTLKLLNCTTKGKGRKPPSLGEAQPTKNLEENKSLKEQKKQNDLCFLKILLQKIKTCWNKILRDAKEH</sequence>
<dbReference type="GO" id="GO:0097191">
    <property type="term" value="P:extrinsic apoptotic signaling pathway"/>
    <property type="evidence" value="ECO:0007669"/>
    <property type="project" value="Ensembl"/>
</dbReference>
<evidence type="ECO:0000256" key="10">
    <source>
        <dbReference type="ARBA" id="ARBA00034136"/>
    </source>
</evidence>
<evidence type="ECO:0000313" key="14">
    <source>
        <dbReference type="Proteomes" id="UP000002281"/>
    </source>
</evidence>
<evidence type="ECO:0000256" key="12">
    <source>
        <dbReference type="PIRSR" id="PIRSR001942-1"/>
    </source>
</evidence>
<dbReference type="PRINTS" id="PR00435">
    <property type="entry name" value="INTERLEUKIN7"/>
</dbReference>
<dbReference type="GO" id="GO:0030890">
    <property type="term" value="P:positive regulation of B cell proliferation"/>
    <property type="evidence" value="ECO:0007669"/>
    <property type="project" value="Ensembl"/>
</dbReference>
<evidence type="ECO:0000256" key="11">
    <source>
        <dbReference type="ARBA" id="ARBA00045932"/>
    </source>
</evidence>
<dbReference type="Ensembl" id="ENSECAT00000141652.1">
    <property type="protein sequence ID" value="ENSECAP00000076096.1"/>
    <property type="gene ID" value="ENSECAG00000020767.4"/>
</dbReference>
<keyword evidence="14" id="KW-1185">Reference proteome</keyword>
<dbReference type="GO" id="GO:2001240">
    <property type="term" value="P:negative regulation of extrinsic apoptotic signaling pathway in absence of ligand"/>
    <property type="evidence" value="ECO:0007669"/>
    <property type="project" value="Ensembl"/>
</dbReference>
<evidence type="ECO:0000256" key="2">
    <source>
        <dbReference type="ARBA" id="ARBA00007621"/>
    </source>
</evidence>
<dbReference type="GO" id="GO:0019725">
    <property type="term" value="P:cellular homeostasis"/>
    <property type="evidence" value="ECO:0007669"/>
    <property type="project" value="Ensembl"/>
</dbReference>
<comment type="subunit">
    <text evidence="10">Interacts with IL7R and CSF2RG.</text>
</comment>
<dbReference type="SMART" id="SM00127">
    <property type="entry name" value="IL7"/>
    <property type="match status" value="1"/>
</dbReference>
<dbReference type="InterPro" id="IPR001181">
    <property type="entry name" value="IL-7"/>
</dbReference>
<dbReference type="GO" id="GO:0042100">
    <property type="term" value="P:B cell proliferation"/>
    <property type="evidence" value="ECO:0007669"/>
    <property type="project" value="Ensembl"/>
</dbReference>
<keyword evidence="8 12" id="KW-1015">Disulfide bond</keyword>
<dbReference type="GO" id="GO:0045582">
    <property type="term" value="P:positive regulation of T cell differentiation"/>
    <property type="evidence" value="ECO:0007669"/>
    <property type="project" value="Ensembl"/>
</dbReference>
<organism evidence="13 14">
    <name type="scientific">Equus caballus</name>
    <name type="common">Horse</name>
    <dbReference type="NCBI Taxonomy" id="9796"/>
    <lineage>
        <taxon>Eukaryota</taxon>
        <taxon>Metazoa</taxon>
        <taxon>Chordata</taxon>
        <taxon>Craniata</taxon>
        <taxon>Vertebrata</taxon>
        <taxon>Euteleostomi</taxon>
        <taxon>Mammalia</taxon>
        <taxon>Eutheria</taxon>
        <taxon>Laurasiatheria</taxon>
        <taxon>Perissodactyla</taxon>
        <taxon>Equidae</taxon>
        <taxon>Equus</taxon>
    </lineage>
</organism>